<gene>
    <name evidence="7" type="ordered locus">Rahaq_3119</name>
</gene>
<dbReference type="SUPFAM" id="SSF53850">
    <property type="entry name" value="Periplasmic binding protein-like II"/>
    <property type="match status" value="1"/>
</dbReference>
<organism evidence="7 8">
    <name type="scientific">Rahnella sp. (strain Y9602)</name>
    <dbReference type="NCBI Taxonomy" id="2703885"/>
    <lineage>
        <taxon>Bacteria</taxon>
        <taxon>Pseudomonadati</taxon>
        <taxon>Pseudomonadota</taxon>
        <taxon>Gammaproteobacteria</taxon>
        <taxon>Enterobacterales</taxon>
        <taxon>Yersiniaceae</taxon>
        <taxon>Rahnella</taxon>
    </lineage>
</organism>
<keyword evidence="3" id="KW-0805">Transcription regulation</keyword>
<proteinExistence type="inferred from homology"/>
<dbReference type="InterPro" id="IPR000847">
    <property type="entry name" value="LysR_HTH_N"/>
</dbReference>
<dbReference type="Gene3D" id="1.10.10.10">
    <property type="entry name" value="Winged helix-like DNA-binding domain superfamily/Winged helix DNA-binding domain"/>
    <property type="match status" value="1"/>
</dbReference>
<dbReference type="HOGENOM" id="CLU_039613_37_0_6"/>
<dbReference type="InterPro" id="IPR036390">
    <property type="entry name" value="WH_DNA-bd_sf"/>
</dbReference>
<evidence type="ECO:0000256" key="1">
    <source>
        <dbReference type="ARBA" id="ARBA00009437"/>
    </source>
</evidence>
<evidence type="ECO:0000259" key="6">
    <source>
        <dbReference type="PROSITE" id="PS50931"/>
    </source>
</evidence>
<dbReference type="GeneID" id="95416305"/>
<evidence type="ECO:0000256" key="3">
    <source>
        <dbReference type="ARBA" id="ARBA00023015"/>
    </source>
</evidence>
<dbReference type="KEGG" id="rah:Rahaq_3119"/>
<dbReference type="SUPFAM" id="SSF46785">
    <property type="entry name" value="Winged helix' DNA-binding domain"/>
    <property type="match status" value="1"/>
</dbReference>
<dbReference type="CDD" id="cd08432">
    <property type="entry name" value="PBP2_GcdR_TrpI_HvrB_AmpR_like"/>
    <property type="match status" value="1"/>
</dbReference>
<comment type="similarity">
    <text evidence="1">Belongs to the LysR transcriptional regulatory family.</text>
</comment>
<dbReference type="PROSITE" id="PS50931">
    <property type="entry name" value="HTH_LYSR"/>
    <property type="match status" value="1"/>
</dbReference>
<dbReference type="Gene3D" id="3.40.190.10">
    <property type="entry name" value="Periplasmic binding protein-like II"/>
    <property type="match status" value="2"/>
</dbReference>
<dbReference type="Pfam" id="PF00126">
    <property type="entry name" value="HTH_1"/>
    <property type="match status" value="1"/>
</dbReference>
<dbReference type="eggNOG" id="COG0583">
    <property type="taxonomic scope" value="Bacteria"/>
</dbReference>
<keyword evidence="2" id="KW-0678">Repressor</keyword>
<reference evidence="8" key="1">
    <citation type="submission" date="2011-01" db="EMBL/GenBank/DDBJ databases">
        <title>Complete sequence of chromosome of Rahnella sp. Y9602.</title>
        <authorList>
            <consortium name="US DOE Joint Genome Institute"/>
            <person name="Lucas S."/>
            <person name="Copeland A."/>
            <person name="Lapidus A."/>
            <person name="Cheng J.-F."/>
            <person name="Goodwin L."/>
            <person name="Pitluck S."/>
            <person name="Lu M."/>
            <person name="Detter J.C."/>
            <person name="Han C."/>
            <person name="Tapia R."/>
            <person name="Land M."/>
            <person name="Hauser L."/>
            <person name="Kyrpides N."/>
            <person name="Ivanova N."/>
            <person name="Ovchinnikova G."/>
            <person name="Pagani I."/>
            <person name="Sobecky P.A."/>
            <person name="Martinez R.J."/>
            <person name="Woyke T."/>
        </authorList>
    </citation>
    <scope>NUCLEOTIDE SEQUENCE [LARGE SCALE GENOMIC DNA]</scope>
    <source>
        <strain evidence="8">Y9602</strain>
    </source>
</reference>
<keyword evidence="4" id="KW-0238">DNA-binding</keyword>
<sequence length="315" mass="35000">MKKIRLPPLGSLKAFDVVAQQRSFKRAAEDIGVTATAISHQIRVLEDALGTAVFERSAREVRLTAAGKILRHATRQAFAGLQAAVEEIHHAGLPAALTLTTTSNFLTHWLVPRLADLKAAAPEMDLRLHTGIELVDLTRNTVDVAIRYSESANESLDSTLLYHDTFVLVASPALALKTMEDLKEVTLFHVENRHIPHPSPDWENWKKHVGPAQLNTDSGLRFTDETHAIQAAIAGQGVAIVSSLLAHDFIEKGILTTPFPQYLPGANYYLVTAKEKALREDIVTLRRWLLDKMSAFPRLESENEHGKLIQTKHKR</sequence>
<dbReference type="PANTHER" id="PTHR30537:SF26">
    <property type="entry name" value="GLYCINE CLEAVAGE SYSTEM TRANSCRIPTIONAL ACTIVATOR"/>
    <property type="match status" value="1"/>
</dbReference>
<feature type="domain" description="HTH lysR-type" evidence="6">
    <location>
        <begin position="7"/>
        <end position="64"/>
    </location>
</feature>
<accession>A0A0H3FC19</accession>
<dbReference type="InterPro" id="IPR005119">
    <property type="entry name" value="LysR_subst-bd"/>
</dbReference>
<evidence type="ECO:0000313" key="7">
    <source>
        <dbReference type="EMBL" id="ADW74713.1"/>
    </source>
</evidence>
<evidence type="ECO:0000256" key="4">
    <source>
        <dbReference type="ARBA" id="ARBA00023125"/>
    </source>
</evidence>
<evidence type="ECO:0000313" key="8">
    <source>
        <dbReference type="Proteomes" id="UP000007257"/>
    </source>
</evidence>
<dbReference type="PANTHER" id="PTHR30537">
    <property type="entry name" value="HTH-TYPE TRANSCRIPTIONAL REGULATOR"/>
    <property type="match status" value="1"/>
</dbReference>
<dbReference type="GO" id="GO:0043565">
    <property type="term" value="F:sequence-specific DNA binding"/>
    <property type="evidence" value="ECO:0007669"/>
    <property type="project" value="TreeGrafter"/>
</dbReference>
<reference evidence="7 8" key="2">
    <citation type="journal article" date="2012" name="J. Bacteriol.">
        <title>Complete Genome Sequence of Rahnella sp. Strain Y9602, a Gammaproteobacterium Isolate from Metal- and Radionuclide-Contaminated Soil.</title>
        <authorList>
            <person name="Martinez R.J."/>
            <person name="Bruce D."/>
            <person name="Detter C."/>
            <person name="Goodwin L.A."/>
            <person name="Han J."/>
            <person name="Han C.S."/>
            <person name="Held B."/>
            <person name="Land M.L."/>
            <person name="Mikhailova N."/>
            <person name="Nolan M."/>
            <person name="Pennacchio L."/>
            <person name="Pitluck S."/>
            <person name="Tapia R."/>
            <person name="Woyke T."/>
            <person name="Sobecky P.A."/>
        </authorList>
    </citation>
    <scope>NUCLEOTIDE SEQUENCE [LARGE SCALE GENOMIC DNA]</scope>
    <source>
        <strain evidence="7 8">Y9602</strain>
    </source>
</reference>
<protein>
    <submittedName>
        <fullName evidence="7">Transcriptional regulator, LysR family</fullName>
    </submittedName>
</protein>
<name>A0A0H3FC19_RAHSY</name>
<dbReference type="InterPro" id="IPR036388">
    <property type="entry name" value="WH-like_DNA-bd_sf"/>
</dbReference>
<dbReference type="GO" id="GO:0006351">
    <property type="term" value="P:DNA-templated transcription"/>
    <property type="evidence" value="ECO:0007669"/>
    <property type="project" value="TreeGrafter"/>
</dbReference>
<dbReference type="GO" id="GO:0003700">
    <property type="term" value="F:DNA-binding transcription factor activity"/>
    <property type="evidence" value="ECO:0007669"/>
    <property type="project" value="InterPro"/>
</dbReference>
<dbReference type="RefSeq" id="WP_013576409.1">
    <property type="nucleotide sequence ID" value="NC_015061.1"/>
</dbReference>
<dbReference type="OrthoDB" id="5526340at2"/>
<dbReference type="InterPro" id="IPR058163">
    <property type="entry name" value="LysR-type_TF_proteobact-type"/>
</dbReference>
<evidence type="ECO:0000256" key="2">
    <source>
        <dbReference type="ARBA" id="ARBA00022491"/>
    </source>
</evidence>
<dbReference type="FunFam" id="1.10.10.10:FF:000001">
    <property type="entry name" value="LysR family transcriptional regulator"/>
    <property type="match status" value="1"/>
</dbReference>
<keyword evidence="5" id="KW-0804">Transcription</keyword>
<dbReference type="AlphaFoldDB" id="A0A0H3FC19"/>
<dbReference type="EMBL" id="CP002505">
    <property type="protein sequence ID" value="ADW74713.1"/>
    <property type="molecule type" value="Genomic_DNA"/>
</dbReference>
<dbReference type="Pfam" id="PF03466">
    <property type="entry name" value="LysR_substrate"/>
    <property type="match status" value="1"/>
</dbReference>
<evidence type="ECO:0000256" key="5">
    <source>
        <dbReference type="ARBA" id="ARBA00023163"/>
    </source>
</evidence>
<dbReference type="Proteomes" id="UP000007257">
    <property type="component" value="Chromosome"/>
</dbReference>